<feature type="domain" description="RING-type" evidence="6">
    <location>
        <begin position="354"/>
        <end position="402"/>
    </location>
</feature>
<evidence type="ECO:0000256" key="5">
    <source>
        <dbReference type="SAM" id="MobiDB-lite"/>
    </source>
</evidence>
<dbReference type="GO" id="GO:0043161">
    <property type="term" value="P:proteasome-mediated ubiquitin-dependent protein catabolic process"/>
    <property type="evidence" value="ECO:0007669"/>
    <property type="project" value="TreeGrafter"/>
</dbReference>
<feature type="region of interest" description="Disordered" evidence="5">
    <location>
        <begin position="1"/>
        <end position="32"/>
    </location>
</feature>
<dbReference type="AlphaFoldDB" id="W9CGV0"/>
<feature type="compositionally biased region" description="Polar residues" evidence="5">
    <location>
        <begin position="174"/>
        <end position="184"/>
    </location>
</feature>
<dbReference type="GO" id="GO:0012505">
    <property type="term" value="C:endomembrane system"/>
    <property type="evidence" value="ECO:0007669"/>
    <property type="project" value="TreeGrafter"/>
</dbReference>
<sequence>MSDNIRVSSSSFSGPQNEQNQTQNGEAQRPQRSVLRIRLGNRARRARFDYGNNLATITPSSASVAHTQVSFRRNAEPQTQNDEFQGSSLAGEPFRIVRSELRSQRVRFDLENQLITPSRQSYIAPRDLGNFRQNEEQLTQIDEAQGSSMSQELSQEVQSELSARRPRYSRESRPTTMNDETQGSFMAPRELSQGVRSESSSRHAEYNYQGNLPSFLRLSSNVHRDPENIRRTIHTVRNRSQAEFPLSPVGRVRPRRTFASQTEETARPAERVNQMLNNEEETRRTMTETRVRRDYFAFEQSELQNQHNIDIRHEMIKIMLVPASAEKSDTCPICQEEYATALEAPAPIEELHQCPHCQEQYITTPDTGDAHDACAMPGCSHVFGRCCITRWLKNKNTCPMCRAKVRLP</sequence>
<keyword evidence="3" id="KW-0862">Zinc</keyword>
<gene>
    <name evidence="7" type="ORF">SBOR_5639</name>
</gene>
<dbReference type="Proteomes" id="UP000019487">
    <property type="component" value="Unassembled WGS sequence"/>
</dbReference>
<evidence type="ECO:0000256" key="4">
    <source>
        <dbReference type="PROSITE-ProRule" id="PRU00175"/>
    </source>
</evidence>
<evidence type="ECO:0000259" key="6">
    <source>
        <dbReference type="PROSITE" id="PS50089"/>
    </source>
</evidence>
<feature type="compositionally biased region" description="Polar residues" evidence="5">
    <location>
        <begin position="144"/>
        <end position="161"/>
    </location>
</feature>
<dbReference type="GO" id="GO:0008270">
    <property type="term" value="F:zinc ion binding"/>
    <property type="evidence" value="ECO:0007669"/>
    <property type="project" value="UniProtKB-KW"/>
</dbReference>
<feature type="region of interest" description="Disordered" evidence="5">
    <location>
        <begin position="144"/>
        <end position="202"/>
    </location>
</feature>
<keyword evidence="2 4" id="KW-0863">Zinc-finger</keyword>
<keyword evidence="1" id="KW-0479">Metal-binding</keyword>
<evidence type="ECO:0000256" key="2">
    <source>
        <dbReference type="ARBA" id="ARBA00022771"/>
    </source>
</evidence>
<comment type="caution">
    <text evidence="7">The sequence shown here is derived from an EMBL/GenBank/DDBJ whole genome shotgun (WGS) entry which is preliminary data.</text>
</comment>
<name>W9CGV0_SCLBF</name>
<evidence type="ECO:0000256" key="3">
    <source>
        <dbReference type="ARBA" id="ARBA00022833"/>
    </source>
</evidence>
<dbReference type="InterPro" id="IPR013083">
    <property type="entry name" value="Znf_RING/FYVE/PHD"/>
</dbReference>
<dbReference type="SUPFAM" id="SSF57850">
    <property type="entry name" value="RING/U-box"/>
    <property type="match status" value="1"/>
</dbReference>
<reference evidence="7 8" key="1">
    <citation type="journal article" date="2014" name="Genome Announc.">
        <title>Draft genome sequence of Sclerotinia borealis, a psychrophilic plant pathogenic fungus.</title>
        <authorList>
            <person name="Mardanov A.V."/>
            <person name="Beletsky A.V."/>
            <person name="Kadnikov V.V."/>
            <person name="Ignatov A.N."/>
            <person name="Ravin N.V."/>
        </authorList>
    </citation>
    <scope>NUCLEOTIDE SEQUENCE [LARGE SCALE GENOMIC DNA]</scope>
    <source>
        <strain evidence="8">F-4157</strain>
    </source>
</reference>
<dbReference type="InterPro" id="IPR050731">
    <property type="entry name" value="HRD1_E3_ubiq-ligases"/>
</dbReference>
<protein>
    <recommendedName>
        <fullName evidence="6">RING-type domain-containing protein</fullName>
    </recommendedName>
</protein>
<keyword evidence="8" id="KW-1185">Reference proteome</keyword>
<dbReference type="STRING" id="1432307.W9CGV0"/>
<dbReference type="GO" id="GO:0061630">
    <property type="term" value="F:ubiquitin protein ligase activity"/>
    <property type="evidence" value="ECO:0007669"/>
    <property type="project" value="TreeGrafter"/>
</dbReference>
<dbReference type="InterPro" id="IPR001841">
    <property type="entry name" value="Znf_RING"/>
</dbReference>
<feature type="compositionally biased region" description="Polar residues" evidence="5">
    <location>
        <begin position="1"/>
        <end position="26"/>
    </location>
</feature>
<dbReference type="OrthoDB" id="3533133at2759"/>
<dbReference type="Pfam" id="PF13639">
    <property type="entry name" value="zf-RING_2"/>
    <property type="match status" value="1"/>
</dbReference>
<proteinExistence type="predicted"/>
<organism evidence="7 8">
    <name type="scientific">Sclerotinia borealis (strain F-4128)</name>
    <dbReference type="NCBI Taxonomy" id="1432307"/>
    <lineage>
        <taxon>Eukaryota</taxon>
        <taxon>Fungi</taxon>
        <taxon>Dikarya</taxon>
        <taxon>Ascomycota</taxon>
        <taxon>Pezizomycotina</taxon>
        <taxon>Leotiomycetes</taxon>
        <taxon>Helotiales</taxon>
        <taxon>Sclerotiniaceae</taxon>
        <taxon>Sclerotinia</taxon>
    </lineage>
</organism>
<dbReference type="PANTHER" id="PTHR22763">
    <property type="entry name" value="RING ZINC FINGER PROTEIN"/>
    <property type="match status" value="1"/>
</dbReference>
<dbReference type="Gene3D" id="3.30.40.10">
    <property type="entry name" value="Zinc/RING finger domain, C3HC4 (zinc finger)"/>
    <property type="match status" value="1"/>
</dbReference>
<accession>W9CGV0</accession>
<dbReference type="HOGENOM" id="CLU_674660_0_0_1"/>
<evidence type="ECO:0000313" key="8">
    <source>
        <dbReference type="Proteomes" id="UP000019487"/>
    </source>
</evidence>
<dbReference type="PROSITE" id="PS50089">
    <property type="entry name" value="ZF_RING_2"/>
    <property type="match status" value="1"/>
</dbReference>
<dbReference type="EMBL" id="AYSA01000276">
    <property type="protein sequence ID" value="ESZ93974.1"/>
    <property type="molecule type" value="Genomic_DNA"/>
</dbReference>
<evidence type="ECO:0000313" key="7">
    <source>
        <dbReference type="EMBL" id="ESZ93974.1"/>
    </source>
</evidence>
<evidence type="ECO:0000256" key="1">
    <source>
        <dbReference type="ARBA" id="ARBA00022723"/>
    </source>
</evidence>